<comment type="caution">
    <text evidence="1">The sequence shown here is derived from an EMBL/GenBank/DDBJ whole genome shotgun (WGS) entry which is preliminary data.</text>
</comment>
<keyword evidence="2" id="KW-1185">Reference proteome</keyword>
<dbReference type="AlphaFoldDB" id="A0AAI9U3P0"/>
<sequence length="75" mass="8365">PNFIATLEELLAFKAYREFILIKVGYSLDAYNLETTIIIEADGSFTLNILNINIAKTILLSSLLVSIARVTIIFT</sequence>
<protein>
    <submittedName>
        <fullName evidence="1">Uncharacterized protein</fullName>
    </submittedName>
</protein>
<name>A0AAI9U3P0_9PEZI</name>
<gene>
    <name evidence="1" type="ORF">CCUS01_11280</name>
</gene>
<evidence type="ECO:0000313" key="1">
    <source>
        <dbReference type="EMBL" id="KAK1451101.1"/>
    </source>
</evidence>
<reference evidence="1" key="1">
    <citation type="submission" date="2016-11" db="EMBL/GenBank/DDBJ databases">
        <title>The genome sequence of Colletotrichum cuscutae.</title>
        <authorList>
            <person name="Baroncelli R."/>
        </authorList>
    </citation>
    <scope>NUCLEOTIDE SEQUENCE</scope>
    <source>
        <strain evidence="1">IMI 304802</strain>
    </source>
</reference>
<accession>A0AAI9U3P0</accession>
<feature type="non-terminal residue" evidence="1">
    <location>
        <position position="1"/>
    </location>
</feature>
<dbReference type="EMBL" id="MPDP01000301">
    <property type="protein sequence ID" value="KAK1451101.1"/>
    <property type="molecule type" value="Genomic_DNA"/>
</dbReference>
<organism evidence="1 2">
    <name type="scientific">Colletotrichum cuscutae</name>
    <dbReference type="NCBI Taxonomy" id="1209917"/>
    <lineage>
        <taxon>Eukaryota</taxon>
        <taxon>Fungi</taxon>
        <taxon>Dikarya</taxon>
        <taxon>Ascomycota</taxon>
        <taxon>Pezizomycotina</taxon>
        <taxon>Sordariomycetes</taxon>
        <taxon>Hypocreomycetidae</taxon>
        <taxon>Glomerellales</taxon>
        <taxon>Glomerellaceae</taxon>
        <taxon>Colletotrichum</taxon>
        <taxon>Colletotrichum acutatum species complex</taxon>
    </lineage>
</organism>
<dbReference type="Proteomes" id="UP001239213">
    <property type="component" value="Unassembled WGS sequence"/>
</dbReference>
<evidence type="ECO:0000313" key="2">
    <source>
        <dbReference type="Proteomes" id="UP001239213"/>
    </source>
</evidence>
<proteinExistence type="predicted"/>